<evidence type="ECO:0000313" key="1">
    <source>
        <dbReference type="EMBL" id="KKN17520.1"/>
    </source>
</evidence>
<name>A0A0F9NDF4_9ZZZZ</name>
<proteinExistence type="predicted"/>
<dbReference type="AlphaFoldDB" id="A0A0F9NDF4"/>
<comment type="caution">
    <text evidence="1">The sequence shown here is derived from an EMBL/GenBank/DDBJ whole genome shotgun (WGS) entry which is preliminary data.</text>
</comment>
<protein>
    <submittedName>
        <fullName evidence="1">Uncharacterized protein</fullName>
    </submittedName>
</protein>
<gene>
    <name evidence="1" type="ORF">LCGC14_0965050</name>
</gene>
<accession>A0A0F9NDF4</accession>
<sequence>MASREEIREGIEQSICSNCDNVGDYEEGQALKEAQVYCHEKAICAYCTDLTNDILHKEDSQGVVIKVKDIQPINSFEDLTQSISEEGKYDIVVVESLIKEV</sequence>
<organism evidence="1">
    <name type="scientific">marine sediment metagenome</name>
    <dbReference type="NCBI Taxonomy" id="412755"/>
    <lineage>
        <taxon>unclassified sequences</taxon>
        <taxon>metagenomes</taxon>
        <taxon>ecological metagenomes</taxon>
    </lineage>
</organism>
<dbReference type="EMBL" id="LAZR01003511">
    <property type="protein sequence ID" value="KKN17520.1"/>
    <property type="molecule type" value="Genomic_DNA"/>
</dbReference>
<reference evidence="1" key="1">
    <citation type="journal article" date="2015" name="Nature">
        <title>Complex archaea that bridge the gap between prokaryotes and eukaryotes.</title>
        <authorList>
            <person name="Spang A."/>
            <person name="Saw J.H."/>
            <person name="Jorgensen S.L."/>
            <person name="Zaremba-Niedzwiedzka K."/>
            <person name="Martijn J."/>
            <person name="Lind A.E."/>
            <person name="van Eijk R."/>
            <person name="Schleper C."/>
            <person name="Guy L."/>
            <person name="Ettema T.J."/>
        </authorList>
    </citation>
    <scope>NUCLEOTIDE SEQUENCE</scope>
</reference>